<accession>A0A4V4N399</accession>
<feature type="compositionally biased region" description="Low complexity" evidence="1">
    <location>
        <begin position="109"/>
        <end position="123"/>
    </location>
</feature>
<evidence type="ECO:0000313" key="2">
    <source>
        <dbReference type="EMBL" id="TIC63643.1"/>
    </source>
</evidence>
<sequence length="139" mass="16231">MVDRRNEQNGFKLTDPSARPRRRVNGQNEFNNTPVDPQSAFNMALRESWEADSHIGLSFDERLQRDRLRRQAGEDLLRDIQRKWNESNPPPAYSPRVRTPAYAPPLPPRRTVNRMNGNNNNNNIPPPLPPRRYIPRVIN</sequence>
<gene>
    <name evidence="2" type="ORF">E3Q01_03244</name>
</gene>
<feature type="compositionally biased region" description="Polar residues" evidence="1">
    <location>
        <begin position="25"/>
        <end position="38"/>
    </location>
</feature>
<evidence type="ECO:0000256" key="1">
    <source>
        <dbReference type="SAM" id="MobiDB-lite"/>
    </source>
</evidence>
<dbReference type="EMBL" id="SPRX01000044">
    <property type="protein sequence ID" value="TIC63643.1"/>
    <property type="molecule type" value="Genomic_DNA"/>
</dbReference>
<feature type="region of interest" description="Disordered" evidence="1">
    <location>
        <begin position="82"/>
        <end position="129"/>
    </location>
</feature>
<dbReference type="Proteomes" id="UP000310708">
    <property type="component" value="Unassembled WGS sequence"/>
</dbReference>
<comment type="caution">
    <text evidence="2">The sequence shown here is derived from an EMBL/GenBank/DDBJ whole genome shotgun (WGS) entry which is preliminary data.</text>
</comment>
<evidence type="ECO:0000313" key="3">
    <source>
        <dbReference type="Proteomes" id="UP000310708"/>
    </source>
</evidence>
<dbReference type="AlphaFoldDB" id="A0A4V4N399"/>
<organism evidence="2 3">
    <name type="scientific">Wallemia mellicola</name>
    <dbReference type="NCBI Taxonomy" id="1708541"/>
    <lineage>
        <taxon>Eukaryota</taxon>
        <taxon>Fungi</taxon>
        <taxon>Dikarya</taxon>
        <taxon>Basidiomycota</taxon>
        <taxon>Wallemiomycotina</taxon>
        <taxon>Wallemiomycetes</taxon>
        <taxon>Wallemiales</taxon>
        <taxon>Wallemiaceae</taxon>
        <taxon>Wallemia</taxon>
    </lineage>
</organism>
<proteinExistence type="predicted"/>
<feature type="region of interest" description="Disordered" evidence="1">
    <location>
        <begin position="1"/>
        <end position="38"/>
    </location>
</feature>
<protein>
    <submittedName>
        <fullName evidence="2">Uncharacterized protein</fullName>
    </submittedName>
</protein>
<name>A0A4V4N399_9BASI</name>
<reference evidence="2 3" key="1">
    <citation type="submission" date="2019-03" db="EMBL/GenBank/DDBJ databases">
        <title>Sequencing 25 genomes of Wallemia mellicola.</title>
        <authorList>
            <person name="Gostincar C."/>
        </authorList>
    </citation>
    <scope>NUCLEOTIDE SEQUENCE [LARGE SCALE GENOMIC DNA]</scope>
    <source>
        <strain evidence="2 3">EXF-757</strain>
    </source>
</reference>